<reference evidence="3" key="1">
    <citation type="submission" date="2016-04" db="EMBL/GenBank/DDBJ databases">
        <authorList>
            <person name="Tagini F."/>
        </authorList>
    </citation>
    <scope>NUCLEOTIDE SEQUENCE [LARGE SCALE GENOMIC DNA]</scope>
    <source>
        <strain evidence="3">CHUV0807</strain>
    </source>
</reference>
<dbReference type="Proteomes" id="UP000190837">
    <property type="component" value="Unassembled WGS sequence"/>
</dbReference>
<keyword evidence="1" id="KW-0732">Signal</keyword>
<evidence type="ECO:0000313" key="2">
    <source>
        <dbReference type="EMBL" id="SAM59743.1"/>
    </source>
</evidence>
<evidence type="ECO:0000256" key="1">
    <source>
        <dbReference type="SAM" id="SignalP"/>
    </source>
</evidence>
<dbReference type="AlphaFoldDB" id="A0A1C3H2T8"/>
<protein>
    <submittedName>
        <fullName evidence="2">Uncharacterized protein</fullName>
    </submittedName>
</protein>
<dbReference type="Pfam" id="PF20341">
    <property type="entry name" value="DUF6636"/>
    <property type="match status" value="1"/>
</dbReference>
<gene>
    <name evidence="2" type="ORF">CHUV0807_0647</name>
</gene>
<name>A0A1C3H2T8_9GAMM</name>
<dbReference type="InterPro" id="IPR046576">
    <property type="entry name" value="DUF6636"/>
</dbReference>
<proteinExistence type="predicted"/>
<feature type="chain" id="PRO_5008674780" evidence="1">
    <location>
        <begin position="18"/>
        <end position="201"/>
    </location>
</feature>
<dbReference type="EMBL" id="FKLO01000028">
    <property type="protein sequence ID" value="SAM59743.1"/>
    <property type="molecule type" value="Genomic_DNA"/>
</dbReference>
<accession>A0A1C3H2T8</accession>
<organism evidence="2 3">
    <name type="scientific">Cardiobacterium hominis</name>
    <dbReference type="NCBI Taxonomy" id="2718"/>
    <lineage>
        <taxon>Bacteria</taxon>
        <taxon>Pseudomonadati</taxon>
        <taxon>Pseudomonadota</taxon>
        <taxon>Gammaproteobacteria</taxon>
        <taxon>Cardiobacteriales</taxon>
        <taxon>Cardiobacteriaceae</taxon>
        <taxon>Cardiobacterium</taxon>
    </lineage>
</organism>
<dbReference type="RefSeq" id="WP_079539669.1">
    <property type="nucleotide sequence ID" value="NZ_FKLO01000028.1"/>
</dbReference>
<sequence length="201" mass="21948">MKTPLLLAALLAAPASAQPVPRLEPADTNPIIQAPETDPAHGAIIPAEGITLEERAEDGNDTEAMPSLFRHEFNLPGSADDEDRIHCGGDVRDHTIPDFAPYQGVRCTTRYPVSRELAQPRPADCELDWGFTFILPAQGKAEIRWECRGDTDFAYSNTLALEDGQSLKGDGWQCQRTGDSITCENADKHGFTIGSKAQKLF</sequence>
<feature type="signal peptide" evidence="1">
    <location>
        <begin position="1"/>
        <end position="17"/>
    </location>
</feature>
<evidence type="ECO:0000313" key="3">
    <source>
        <dbReference type="Proteomes" id="UP000190837"/>
    </source>
</evidence>